<dbReference type="RefSeq" id="WP_227178021.1">
    <property type="nucleotide sequence ID" value="NZ_JAJBZT010000001.1"/>
</dbReference>
<gene>
    <name evidence="5" type="ORF">LIN78_02210</name>
</gene>
<evidence type="ECO:0000256" key="1">
    <source>
        <dbReference type="ARBA" id="ARBA00023002"/>
    </source>
</evidence>
<reference evidence="5" key="1">
    <citation type="submission" date="2021-10" db="EMBL/GenBank/DDBJ databases">
        <title>The complete genome sequence of Leeia sp. TBRC 13508.</title>
        <authorList>
            <person name="Charoenyingcharoen P."/>
            <person name="Yukphan P."/>
        </authorList>
    </citation>
    <scope>NUCLEOTIDE SEQUENCE</scope>
    <source>
        <strain evidence="5">TBRC 13508</strain>
    </source>
</reference>
<dbReference type="PANTHER" id="PTHR43580">
    <property type="entry name" value="OXIDOREDUCTASE GLYR1-RELATED"/>
    <property type="match status" value="1"/>
</dbReference>
<evidence type="ECO:0000313" key="5">
    <source>
        <dbReference type="EMBL" id="MCB6182368.1"/>
    </source>
</evidence>
<dbReference type="Pfam" id="PF14833">
    <property type="entry name" value="NAD_binding_11"/>
    <property type="match status" value="1"/>
</dbReference>
<dbReference type="InterPro" id="IPR002204">
    <property type="entry name" value="3-OH-isobutyrate_DH-rel_CS"/>
</dbReference>
<keyword evidence="6" id="KW-1185">Reference proteome</keyword>
<keyword evidence="2" id="KW-0520">NAD</keyword>
<dbReference type="Gene3D" id="3.40.50.720">
    <property type="entry name" value="NAD(P)-binding Rossmann-like Domain"/>
    <property type="match status" value="1"/>
</dbReference>
<dbReference type="Gene3D" id="1.10.1040.10">
    <property type="entry name" value="N-(1-d-carboxylethyl)-l-norvaline Dehydrogenase, domain 2"/>
    <property type="match status" value="1"/>
</dbReference>
<dbReference type="SUPFAM" id="SSF48179">
    <property type="entry name" value="6-phosphogluconate dehydrogenase C-terminal domain-like"/>
    <property type="match status" value="1"/>
</dbReference>
<dbReference type="Proteomes" id="UP001165395">
    <property type="component" value="Unassembled WGS sequence"/>
</dbReference>
<evidence type="ECO:0000259" key="3">
    <source>
        <dbReference type="Pfam" id="PF03446"/>
    </source>
</evidence>
<accession>A0ABS8D2Z7</accession>
<proteinExistence type="predicted"/>
<dbReference type="InterPro" id="IPR015815">
    <property type="entry name" value="HIBADH-related"/>
</dbReference>
<comment type="caution">
    <text evidence="5">The sequence shown here is derived from an EMBL/GenBank/DDBJ whole genome shotgun (WGS) entry which is preliminary data.</text>
</comment>
<dbReference type="InterPro" id="IPR013328">
    <property type="entry name" value="6PGD_dom2"/>
</dbReference>
<protein>
    <submittedName>
        <fullName evidence="5">NAD(P)-dependent oxidoreductase</fullName>
    </submittedName>
</protein>
<dbReference type="InterPro" id="IPR006115">
    <property type="entry name" value="6PGDH_NADP-bd"/>
</dbReference>
<dbReference type="InterPro" id="IPR051265">
    <property type="entry name" value="HIBADH-related_NP60_sf"/>
</dbReference>
<sequence>MSQIAFLGLGAMGSRMAANLLRAGYSLTVWNRSNEPTYPLLHQGAKVARSPKEAVAGADFAISMLRDDEASRHVWLDREGGALAGMKTGAIAIESSTLTPRWIKQFGETAAEKGIDLLEAPVSGSTPQAEMAQLIYLVGGKSTTLNQCDFLLREMGSSIQYVGELGNGALAKLCTNTMLGIQLTTLAELIGILQKCGADVSQVLSAVATTPVWSVVAGRLATSMQAGNFNPQFPISLIEKDFNYILNVVESDSFTPTIQAARDVFHEAEAKGLGNQNMTAIVKLFASV</sequence>
<feature type="domain" description="6-phosphogluconate dehydrogenase NADP-binding" evidence="3">
    <location>
        <begin position="3"/>
        <end position="163"/>
    </location>
</feature>
<feature type="domain" description="3-hydroxyisobutyrate dehydrogenase-like NAD-binding" evidence="4">
    <location>
        <begin position="166"/>
        <end position="284"/>
    </location>
</feature>
<dbReference type="InterPro" id="IPR029154">
    <property type="entry name" value="HIBADH-like_NADP-bd"/>
</dbReference>
<dbReference type="InterPro" id="IPR008927">
    <property type="entry name" value="6-PGluconate_DH-like_C_sf"/>
</dbReference>
<keyword evidence="1" id="KW-0560">Oxidoreductase</keyword>
<dbReference type="PIRSF" id="PIRSF000103">
    <property type="entry name" value="HIBADH"/>
    <property type="match status" value="1"/>
</dbReference>
<evidence type="ECO:0000256" key="2">
    <source>
        <dbReference type="ARBA" id="ARBA00023027"/>
    </source>
</evidence>
<dbReference type="EMBL" id="JAJBZT010000001">
    <property type="protein sequence ID" value="MCB6182368.1"/>
    <property type="molecule type" value="Genomic_DNA"/>
</dbReference>
<dbReference type="InterPro" id="IPR036291">
    <property type="entry name" value="NAD(P)-bd_dom_sf"/>
</dbReference>
<dbReference type="PANTHER" id="PTHR43580:SF2">
    <property type="entry name" value="CYTOKINE-LIKE NUCLEAR FACTOR N-PAC"/>
    <property type="match status" value="1"/>
</dbReference>
<dbReference type="SUPFAM" id="SSF51735">
    <property type="entry name" value="NAD(P)-binding Rossmann-fold domains"/>
    <property type="match status" value="1"/>
</dbReference>
<organism evidence="5 6">
    <name type="scientific">Leeia speluncae</name>
    <dbReference type="NCBI Taxonomy" id="2884804"/>
    <lineage>
        <taxon>Bacteria</taxon>
        <taxon>Pseudomonadati</taxon>
        <taxon>Pseudomonadota</taxon>
        <taxon>Betaproteobacteria</taxon>
        <taxon>Neisseriales</taxon>
        <taxon>Leeiaceae</taxon>
        <taxon>Leeia</taxon>
    </lineage>
</organism>
<dbReference type="Pfam" id="PF03446">
    <property type="entry name" value="NAD_binding_2"/>
    <property type="match status" value="1"/>
</dbReference>
<dbReference type="PROSITE" id="PS00895">
    <property type="entry name" value="3_HYDROXYISOBUT_DH"/>
    <property type="match status" value="1"/>
</dbReference>
<evidence type="ECO:0000259" key="4">
    <source>
        <dbReference type="Pfam" id="PF14833"/>
    </source>
</evidence>
<evidence type="ECO:0000313" key="6">
    <source>
        <dbReference type="Proteomes" id="UP001165395"/>
    </source>
</evidence>
<name>A0ABS8D2Z7_9NEIS</name>